<gene>
    <name evidence="9" type="ORF">DCMF_28525</name>
</gene>
<comment type="similarity">
    <text evidence="2">Belongs to the EamA transporter family.</text>
</comment>
<evidence type="ECO:0000256" key="4">
    <source>
        <dbReference type="ARBA" id="ARBA00022692"/>
    </source>
</evidence>
<evidence type="ECO:0000256" key="5">
    <source>
        <dbReference type="ARBA" id="ARBA00022989"/>
    </source>
</evidence>
<proteinExistence type="inferred from homology"/>
<evidence type="ECO:0000259" key="8">
    <source>
        <dbReference type="Pfam" id="PF00892"/>
    </source>
</evidence>
<dbReference type="RefSeq" id="WP_148137588.1">
    <property type="nucleotide sequence ID" value="NZ_CP017634.1"/>
</dbReference>
<evidence type="ECO:0000256" key="1">
    <source>
        <dbReference type="ARBA" id="ARBA00004651"/>
    </source>
</evidence>
<feature type="transmembrane region" description="Helical" evidence="7">
    <location>
        <begin position="78"/>
        <end position="104"/>
    </location>
</feature>
<dbReference type="InterPro" id="IPR050638">
    <property type="entry name" value="AA-Vitamin_Transporters"/>
</dbReference>
<dbReference type="InterPro" id="IPR037185">
    <property type="entry name" value="EmrE-like"/>
</dbReference>
<feature type="transmembrane region" description="Helical" evidence="7">
    <location>
        <begin position="197"/>
        <end position="216"/>
    </location>
</feature>
<feature type="transmembrane region" description="Helical" evidence="7">
    <location>
        <begin position="140"/>
        <end position="160"/>
    </location>
</feature>
<name>A0A3G1L0J1_FORW1</name>
<evidence type="ECO:0000256" key="2">
    <source>
        <dbReference type="ARBA" id="ARBA00007362"/>
    </source>
</evidence>
<keyword evidence="5 7" id="KW-1133">Transmembrane helix</keyword>
<dbReference type="Pfam" id="PF00892">
    <property type="entry name" value="EamA"/>
    <property type="match status" value="2"/>
</dbReference>
<dbReference type="EMBL" id="CP017634">
    <property type="protein sequence ID" value="ATW28177.1"/>
    <property type="molecule type" value="Genomic_DNA"/>
</dbReference>
<evidence type="ECO:0000256" key="7">
    <source>
        <dbReference type="SAM" id="Phobius"/>
    </source>
</evidence>
<feature type="transmembrane region" description="Helical" evidence="7">
    <location>
        <begin position="46"/>
        <end position="66"/>
    </location>
</feature>
<dbReference type="PANTHER" id="PTHR32322">
    <property type="entry name" value="INNER MEMBRANE TRANSPORTER"/>
    <property type="match status" value="1"/>
</dbReference>
<dbReference type="PANTHER" id="PTHR32322:SF18">
    <property type="entry name" value="S-ADENOSYLMETHIONINE_S-ADENOSYLHOMOCYSTEINE TRANSPORTER"/>
    <property type="match status" value="1"/>
</dbReference>
<sequence length="321" mass="35835">MMKIICTSDQSRKIKYFAVTLWAVILWSTSYPVIRYLVLAGSDPFLVAFCRTFFTMIIFAGLLFWMKKPPSFAHFKANWPLLLGMSLTGVVGMFLALAIGLQYVPAGKSTLINSINPALIVFMAHFVFHEPLSWRRITGLVLSLLGVLLVITGNDLGVWHRLSFQAADLFFVFSGFCWAFYSILNRALGDRMDPMEGLFWVFACAVICLLPVAIILGNHFRLFSAQSWLWLFYLGLFPGALGNYFWYQGIIVVGAANAGLINSFLPLSAIIISYFTLGEILTPLQMAGATILTFGVWLGIYRTPKPGAFGHAHLEDRSLSK</sequence>
<keyword evidence="6 7" id="KW-0472">Membrane</keyword>
<dbReference type="SUPFAM" id="SSF103481">
    <property type="entry name" value="Multidrug resistance efflux transporter EmrE"/>
    <property type="match status" value="2"/>
</dbReference>
<evidence type="ECO:0000256" key="6">
    <source>
        <dbReference type="ARBA" id="ARBA00023136"/>
    </source>
</evidence>
<feature type="transmembrane region" description="Helical" evidence="7">
    <location>
        <begin position="259"/>
        <end position="277"/>
    </location>
</feature>
<dbReference type="Gene3D" id="1.10.3730.20">
    <property type="match status" value="1"/>
</dbReference>
<dbReference type="Proteomes" id="UP000323521">
    <property type="component" value="Chromosome"/>
</dbReference>
<feature type="transmembrane region" description="Helical" evidence="7">
    <location>
        <begin position="166"/>
        <end position="185"/>
    </location>
</feature>
<accession>A0A3G1L0J1</accession>
<organism evidence="9 10">
    <name type="scientific">Formimonas warabiya</name>
    <dbReference type="NCBI Taxonomy" id="1761012"/>
    <lineage>
        <taxon>Bacteria</taxon>
        <taxon>Bacillati</taxon>
        <taxon>Bacillota</taxon>
        <taxon>Clostridia</taxon>
        <taxon>Eubacteriales</taxon>
        <taxon>Peptococcaceae</taxon>
        <taxon>Candidatus Formimonas</taxon>
    </lineage>
</organism>
<feature type="domain" description="EamA" evidence="8">
    <location>
        <begin position="167"/>
        <end position="298"/>
    </location>
</feature>
<feature type="transmembrane region" description="Helical" evidence="7">
    <location>
        <begin position="110"/>
        <end position="128"/>
    </location>
</feature>
<reference evidence="9 10" key="1">
    <citation type="submission" date="2016-10" db="EMBL/GenBank/DDBJ databases">
        <title>Complete Genome Sequence of Peptococcaceae strain DCMF.</title>
        <authorList>
            <person name="Edwards R.J."/>
            <person name="Holland S.I."/>
            <person name="Deshpande N.P."/>
            <person name="Wong Y.K."/>
            <person name="Ertan H."/>
            <person name="Manefield M."/>
            <person name="Russell T.L."/>
            <person name="Lee M.J."/>
        </authorList>
    </citation>
    <scope>NUCLEOTIDE SEQUENCE [LARGE SCALE GENOMIC DNA]</scope>
    <source>
        <strain evidence="9 10">DCMF</strain>
    </source>
</reference>
<protein>
    <recommendedName>
        <fullName evidence="8">EamA domain-containing protein</fullName>
    </recommendedName>
</protein>
<feature type="transmembrane region" description="Helical" evidence="7">
    <location>
        <begin position="228"/>
        <end position="247"/>
    </location>
</feature>
<evidence type="ECO:0000313" key="10">
    <source>
        <dbReference type="Proteomes" id="UP000323521"/>
    </source>
</evidence>
<evidence type="ECO:0000313" key="9">
    <source>
        <dbReference type="EMBL" id="ATW28177.1"/>
    </source>
</evidence>
<feature type="transmembrane region" description="Helical" evidence="7">
    <location>
        <begin position="283"/>
        <end position="301"/>
    </location>
</feature>
<feature type="transmembrane region" description="Helical" evidence="7">
    <location>
        <begin position="16"/>
        <end position="34"/>
    </location>
</feature>
<evidence type="ECO:0000256" key="3">
    <source>
        <dbReference type="ARBA" id="ARBA00022475"/>
    </source>
</evidence>
<keyword evidence="3" id="KW-1003">Cell membrane</keyword>
<dbReference type="InterPro" id="IPR000620">
    <property type="entry name" value="EamA_dom"/>
</dbReference>
<keyword evidence="4 7" id="KW-0812">Transmembrane</keyword>
<comment type="subcellular location">
    <subcellularLocation>
        <location evidence="1">Cell membrane</location>
        <topology evidence="1">Multi-pass membrane protein</topology>
    </subcellularLocation>
</comment>
<dbReference type="AlphaFoldDB" id="A0A3G1L0J1"/>
<dbReference type="GO" id="GO:0005886">
    <property type="term" value="C:plasma membrane"/>
    <property type="evidence" value="ECO:0007669"/>
    <property type="project" value="UniProtKB-SubCell"/>
</dbReference>
<keyword evidence="10" id="KW-1185">Reference proteome</keyword>
<dbReference type="OrthoDB" id="9790852at2"/>
<feature type="domain" description="EamA" evidence="8">
    <location>
        <begin position="20"/>
        <end position="151"/>
    </location>
</feature>
<dbReference type="KEGG" id="fwa:DCMF_28525"/>